<keyword evidence="4" id="KW-0812">Transmembrane</keyword>
<dbReference type="InterPro" id="IPR011990">
    <property type="entry name" value="TPR-like_helical_dom_sf"/>
</dbReference>
<dbReference type="InterPro" id="IPR009057">
    <property type="entry name" value="Homeodomain-like_sf"/>
</dbReference>
<dbReference type="SUPFAM" id="SSF46689">
    <property type="entry name" value="Homeodomain-like"/>
    <property type="match status" value="1"/>
</dbReference>
<gene>
    <name evidence="7" type="ORF">H2O64_23245</name>
</gene>
<dbReference type="EMBL" id="JACGWS010000023">
    <property type="protein sequence ID" value="MBC8757603.1"/>
    <property type="molecule type" value="Genomic_DNA"/>
</dbReference>
<keyword evidence="4" id="KW-1133">Transmembrane helix</keyword>
<dbReference type="InterPro" id="IPR018060">
    <property type="entry name" value="HTH_AraC"/>
</dbReference>
<proteinExistence type="predicted"/>
<keyword evidence="8" id="KW-1185">Reference proteome</keyword>
<feature type="domain" description="HTH araC/xylS-type" evidence="6">
    <location>
        <begin position="466"/>
        <end position="570"/>
    </location>
</feature>
<dbReference type="PANTHER" id="PTHR43280:SF29">
    <property type="entry name" value="ARAC-FAMILY TRANSCRIPTIONAL REGULATOR"/>
    <property type="match status" value="1"/>
</dbReference>
<accession>A0ABR7QGG5</accession>
<evidence type="ECO:0000313" key="7">
    <source>
        <dbReference type="EMBL" id="MBC8757603.1"/>
    </source>
</evidence>
<sequence length="577" mass="67647">MRLKKPFFSTFYFTSVAILFLCSLSLNAQTDSLQGKSYEELVTLFDATIREDASESRSYATKAYQLAKQENDLEKMMRAKYNIARSNYAMAEYTTSIKNLDEVIHIATGLKNNLLLFRSYNLKGNNLCELNKNNEAFDEYLEAREYAKLTKNPIHISSVAINIVLIKKIHKDYQECIDILLENLQLLKNLDDPSEEKIYNERIILLQLADTYLRIKQPQKAEDYNKLALAITPKEEFPNTYYFILMNDAIIQYQIKNHQQSIDICREIEGYYISTNETSRLMTPYQYIGKNYYELKEFPKATNYLEKTIAISDQFKLDFSERKEIYHFLQLSHTQIGNKEKASEYSIKQYELDEKNDSLDISLNNRINKEHDIIPLQEEITSLGDDNQKQKKRAKYLYAILGVLGITLIGFFIWFKQKQKLNKKRFQELLVTIKKLEQPKEKTMLEVIATESSNPITDENALQILKDLGKFEEKKLYLRQDCTLGYVAKKLKTNTSYLSNVINTYKEKSFKTYLSELRINAALIQLKNDSKLRSYTIKAIAEEFGFKRSETFSRAFKSQTDMYPSHYIKRLENQKDT</sequence>
<protein>
    <submittedName>
        <fullName evidence="7">AraC family transcriptional regulator</fullName>
    </submittedName>
</protein>
<dbReference type="Gene3D" id="1.10.10.60">
    <property type="entry name" value="Homeodomain-like"/>
    <property type="match status" value="2"/>
</dbReference>
<dbReference type="RefSeq" id="WP_187564645.1">
    <property type="nucleotide sequence ID" value="NZ_JACGWS010000023.1"/>
</dbReference>
<dbReference type="SMART" id="SM00028">
    <property type="entry name" value="TPR"/>
    <property type="match status" value="4"/>
</dbReference>
<keyword evidence="1" id="KW-0805">Transcription regulation</keyword>
<evidence type="ECO:0000256" key="3">
    <source>
        <dbReference type="ARBA" id="ARBA00023163"/>
    </source>
</evidence>
<keyword evidence="3" id="KW-0804">Transcription</keyword>
<evidence type="ECO:0000256" key="5">
    <source>
        <dbReference type="SAM" id="SignalP"/>
    </source>
</evidence>
<reference evidence="7 8" key="1">
    <citation type="submission" date="2020-07" db="EMBL/GenBank/DDBJ databases">
        <title>Description of Kordia aestuariivivens sp. nov., isolated from a tidal flat.</title>
        <authorList>
            <person name="Park S."/>
            <person name="Yoon J.-H."/>
        </authorList>
    </citation>
    <scope>NUCLEOTIDE SEQUENCE [LARGE SCALE GENOMIC DNA]</scope>
    <source>
        <strain evidence="7 8">YSTF-M3</strain>
    </source>
</reference>
<dbReference type="SMART" id="SM00342">
    <property type="entry name" value="HTH_ARAC"/>
    <property type="match status" value="1"/>
</dbReference>
<keyword evidence="2" id="KW-0238">DNA-binding</keyword>
<feature type="signal peptide" evidence="5">
    <location>
        <begin position="1"/>
        <end position="28"/>
    </location>
</feature>
<evidence type="ECO:0000259" key="6">
    <source>
        <dbReference type="PROSITE" id="PS01124"/>
    </source>
</evidence>
<dbReference type="InterPro" id="IPR019734">
    <property type="entry name" value="TPR_rpt"/>
</dbReference>
<comment type="caution">
    <text evidence="7">The sequence shown here is derived from an EMBL/GenBank/DDBJ whole genome shotgun (WGS) entry which is preliminary data.</text>
</comment>
<evidence type="ECO:0000256" key="2">
    <source>
        <dbReference type="ARBA" id="ARBA00023125"/>
    </source>
</evidence>
<evidence type="ECO:0000313" key="8">
    <source>
        <dbReference type="Proteomes" id="UP000619238"/>
    </source>
</evidence>
<feature type="transmembrane region" description="Helical" evidence="4">
    <location>
        <begin position="396"/>
        <end position="415"/>
    </location>
</feature>
<dbReference type="Gene3D" id="1.25.40.10">
    <property type="entry name" value="Tetratricopeptide repeat domain"/>
    <property type="match status" value="2"/>
</dbReference>
<dbReference type="PROSITE" id="PS01124">
    <property type="entry name" value="HTH_ARAC_FAMILY_2"/>
    <property type="match status" value="1"/>
</dbReference>
<keyword evidence="5" id="KW-0732">Signal</keyword>
<dbReference type="Proteomes" id="UP000619238">
    <property type="component" value="Unassembled WGS sequence"/>
</dbReference>
<feature type="chain" id="PRO_5045596740" evidence="5">
    <location>
        <begin position="29"/>
        <end position="577"/>
    </location>
</feature>
<evidence type="ECO:0000256" key="4">
    <source>
        <dbReference type="SAM" id="Phobius"/>
    </source>
</evidence>
<dbReference type="SUPFAM" id="SSF48452">
    <property type="entry name" value="TPR-like"/>
    <property type="match status" value="2"/>
</dbReference>
<dbReference type="PANTHER" id="PTHR43280">
    <property type="entry name" value="ARAC-FAMILY TRANSCRIPTIONAL REGULATOR"/>
    <property type="match status" value="1"/>
</dbReference>
<evidence type="ECO:0000256" key="1">
    <source>
        <dbReference type="ARBA" id="ARBA00023015"/>
    </source>
</evidence>
<dbReference type="Pfam" id="PF12833">
    <property type="entry name" value="HTH_18"/>
    <property type="match status" value="1"/>
</dbReference>
<name>A0ABR7QGG5_9FLAO</name>
<organism evidence="7 8">
    <name type="scientific">Kordia aestuariivivens</name>
    <dbReference type="NCBI Taxonomy" id="2759037"/>
    <lineage>
        <taxon>Bacteria</taxon>
        <taxon>Pseudomonadati</taxon>
        <taxon>Bacteroidota</taxon>
        <taxon>Flavobacteriia</taxon>
        <taxon>Flavobacteriales</taxon>
        <taxon>Flavobacteriaceae</taxon>
        <taxon>Kordia</taxon>
    </lineage>
</organism>
<keyword evidence="4" id="KW-0472">Membrane</keyword>